<feature type="compositionally biased region" description="Basic and acidic residues" evidence="1">
    <location>
        <begin position="251"/>
        <end position="260"/>
    </location>
</feature>
<feature type="compositionally biased region" description="Polar residues" evidence="1">
    <location>
        <begin position="237"/>
        <end position="250"/>
    </location>
</feature>
<dbReference type="Proteomes" id="UP000261016">
    <property type="component" value="Unassembled WGS sequence"/>
</dbReference>
<sequence>MFNRKKKHNNNKKDKDKLKQAKKKQKNSKSKKQKISKEEKRAIKERRKAYKKNNTKYDVEGGIGGDKDPRTKRDVRTMIISIIGYFFIILSIFGSVIGTKLYWDYQKNNTTKLGSKLEFKHSDGAQVKITEVWTDKKREVTVAKIGYPKESRKKLSNSGSSYKLYLRTSDSKPNIKMSYGILNGEGDGYLFIKGKQKDQPYNVAIENTIALTTDSVGKSSDTSSSIGSNEDDENIETAISSMNKDGSTNSRLDRDEKKVEDAKNKHDFIKLIINPYSESTKVYKGSFLDASGNIDYSKVVSQTSVESTIKNVNQDIKASKENLKRLNASKKEFEKRVKEQEKKDKKDKKKKDDDEKTSLSESNDDKDNLEDVKKSIKEEENTIKELEAKKKRFEDANFTKESFGDMQEKAKIY</sequence>
<gene>
    <name evidence="3" type="ORF">DXC19_11355</name>
</gene>
<feature type="transmembrane region" description="Helical" evidence="2">
    <location>
        <begin position="79"/>
        <end position="103"/>
    </location>
</feature>
<reference evidence="3 4" key="1">
    <citation type="submission" date="2018-08" db="EMBL/GenBank/DDBJ databases">
        <title>A genome reference for cultivated species of the human gut microbiota.</title>
        <authorList>
            <person name="Zou Y."/>
            <person name="Xue W."/>
            <person name="Luo G."/>
        </authorList>
    </citation>
    <scope>NUCLEOTIDE SEQUENCE [LARGE SCALE GENOMIC DNA]</scope>
    <source>
        <strain evidence="3 4">OM08-17AT</strain>
    </source>
</reference>
<comment type="caution">
    <text evidence="3">The sequence shown here is derived from an EMBL/GenBank/DDBJ whole genome shotgun (WGS) entry which is preliminary data.</text>
</comment>
<feature type="compositionally biased region" description="Basic residues" evidence="1">
    <location>
        <begin position="1"/>
        <end position="10"/>
    </location>
</feature>
<organism evidence="3 4">
    <name type="scientific">Staphylococcus warneri</name>
    <dbReference type="NCBI Taxonomy" id="1292"/>
    <lineage>
        <taxon>Bacteria</taxon>
        <taxon>Bacillati</taxon>
        <taxon>Bacillota</taxon>
        <taxon>Bacilli</taxon>
        <taxon>Bacillales</taxon>
        <taxon>Staphylococcaceae</taxon>
        <taxon>Staphylococcus</taxon>
    </lineage>
</organism>
<feature type="region of interest" description="Disordered" evidence="1">
    <location>
        <begin position="214"/>
        <end position="260"/>
    </location>
</feature>
<feature type="compositionally biased region" description="Basic residues" evidence="1">
    <location>
        <begin position="43"/>
        <end position="54"/>
    </location>
</feature>
<feature type="compositionally biased region" description="Basic residues" evidence="1">
    <location>
        <begin position="20"/>
        <end position="34"/>
    </location>
</feature>
<evidence type="ECO:0000313" key="3">
    <source>
        <dbReference type="EMBL" id="RGM28280.1"/>
    </source>
</evidence>
<proteinExistence type="predicted"/>
<protein>
    <submittedName>
        <fullName evidence="3">Uncharacterized protein</fullName>
    </submittedName>
</protein>
<dbReference type="EMBL" id="QSTD01000009">
    <property type="protein sequence ID" value="RGM28280.1"/>
    <property type="molecule type" value="Genomic_DNA"/>
</dbReference>
<keyword evidence="2" id="KW-0812">Transmembrane</keyword>
<name>A0A8B2ZMR3_STAWA</name>
<evidence type="ECO:0000256" key="1">
    <source>
        <dbReference type="SAM" id="MobiDB-lite"/>
    </source>
</evidence>
<feature type="compositionally biased region" description="Basic and acidic residues" evidence="1">
    <location>
        <begin position="55"/>
        <end position="70"/>
    </location>
</feature>
<accession>A0A8B2ZMR3</accession>
<evidence type="ECO:0000313" key="4">
    <source>
        <dbReference type="Proteomes" id="UP000261016"/>
    </source>
</evidence>
<evidence type="ECO:0000256" key="2">
    <source>
        <dbReference type="SAM" id="Phobius"/>
    </source>
</evidence>
<dbReference type="AlphaFoldDB" id="A0A8B2ZMR3"/>
<feature type="region of interest" description="Disordered" evidence="1">
    <location>
        <begin position="327"/>
        <end position="381"/>
    </location>
</feature>
<keyword evidence="2" id="KW-0472">Membrane</keyword>
<keyword evidence="2" id="KW-1133">Transmembrane helix</keyword>
<dbReference type="RefSeq" id="WP_050279300.1">
    <property type="nucleotide sequence ID" value="NZ_CABMFV010000009.1"/>
</dbReference>
<feature type="region of interest" description="Disordered" evidence="1">
    <location>
        <begin position="1"/>
        <end position="70"/>
    </location>
</feature>
<feature type="compositionally biased region" description="Low complexity" evidence="1">
    <location>
        <begin position="214"/>
        <end position="228"/>
    </location>
</feature>